<keyword evidence="2" id="KW-1185">Reference proteome</keyword>
<proteinExistence type="predicted"/>
<gene>
    <name evidence="1" type="ORF">CTRU02_204938</name>
</gene>
<name>A0ACC3Z2L1_COLTU</name>
<comment type="caution">
    <text evidence="1">The sequence shown here is derived from an EMBL/GenBank/DDBJ whole genome shotgun (WGS) entry which is preliminary data.</text>
</comment>
<sequence>MSLDHIGIYVPASMHKEVVEWYLAALAPIGLKKFAEPNEYACGLGIHAGDFWIASHKAEKVDVPTHIGFKAENRKVIDEFHKAALAAGGKDNGAPGPRPQYHPNYYAAFVFDPAGNNVEVVCHKPEVAE</sequence>
<dbReference type="Proteomes" id="UP000805649">
    <property type="component" value="Unassembled WGS sequence"/>
</dbReference>
<accession>A0ACC3Z2L1</accession>
<organism evidence="1 2">
    <name type="scientific">Colletotrichum truncatum</name>
    <name type="common">Anthracnose fungus</name>
    <name type="synonym">Colletotrichum capsici</name>
    <dbReference type="NCBI Taxonomy" id="5467"/>
    <lineage>
        <taxon>Eukaryota</taxon>
        <taxon>Fungi</taxon>
        <taxon>Dikarya</taxon>
        <taxon>Ascomycota</taxon>
        <taxon>Pezizomycotina</taxon>
        <taxon>Sordariomycetes</taxon>
        <taxon>Hypocreomycetidae</taxon>
        <taxon>Glomerellales</taxon>
        <taxon>Glomerellaceae</taxon>
        <taxon>Colletotrichum</taxon>
        <taxon>Colletotrichum truncatum species complex</taxon>
    </lineage>
</organism>
<keyword evidence="1" id="KW-0560">Oxidoreductase</keyword>
<evidence type="ECO:0000313" key="1">
    <source>
        <dbReference type="EMBL" id="KAL0938328.1"/>
    </source>
</evidence>
<keyword evidence="1" id="KW-0223">Dioxygenase</keyword>
<reference evidence="1 2" key="1">
    <citation type="journal article" date="2020" name="Phytopathology">
        <title>Genome Sequence Resources of Colletotrichum truncatum, C. plurivorum, C. musicola, and C. sojae: Four Species Pathogenic to Soybean (Glycine max).</title>
        <authorList>
            <person name="Rogerio F."/>
            <person name="Boufleur T.R."/>
            <person name="Ciampi-Guillardi M."/>
            <person name="Sukno S.A."/>
            <person name="Thon M.R."/>
            <person name="Massola Junior N.S."/>
            <person name="Baroncelli R."/>
        </authorList>
    </citation>
    <scope>NUCLEOTIDE SEQUENCE [LARGE SCALE GENOMIC DNA]</scope>
    <source>
        <strain evidence="1 2">CMES1059</strain>
    </source>
</reference>
<dbReference type="EMBL" id="VUJX02000003">
    <property type="protein sequence ID" value="KAL0938328.1"/>
    <property type="molecule type" value="Genomic_DNA"/>
</dbReference>
<protein>
    <submittedName>
        <fullName evidence="1">Glyoxalase bleomycin resistance protein dioxygenase</fullName>
    </submittedName>
</protein>
<evidence type="ECO:0000313" key="2">
    <source>
        <dbReference type="Proteomes" id="UP000805649"/>
    </source>
</evidence>